<evidence type="ECO:0000256" key="1">
    <source>
        <dbReference type="SAM" id="Phobius"/>
    </source>
</evidence>
<keyword evidence="3" id="KW-0378">Hydrolase</keyword>
<keyword evidence="3" id="KW-0645">Protease</keyword>
<dbReference type="eggNOG" id="COG1266">
    <property type="taxonomic scope" value="Bacteria"/>
</dbReference>
<dbReference type="GO" id="GO:0006508">
    <property type="term" value="P:proteolysis"/>
    <property type="evidence" value="ECO:0007669"/>
    <property type="project" value="UniProtKB-KW"/>
</dbReference>
<dbReference type="PANTHER" id="PTHR36435">
    <property type="entry name" value="SLR1288 PROTEIN"/>
    <property type="match status" value="1"/>
</dbReference>
<evidence type="ECO:0000313" key="4">
    <source>
        <dbReference type="Proteomes" id="UP000199820"/>
    </source>
</evidence>
<feature type="transmembrane region" description="Helical" evidence="1">
    <location>
        <begin position="7"/>
        <end position="25"/>
    </location>
</feature>
<keyword evidence="1" id="KW-0472">Membrane</keyword>
<feature type="transmembrane region" description="Helical" evidence="1">
    <location>
        <begin position="82"/>
        <end position="105"/>
    </location>
</feature>
<feature type="transmembrane region" description="Helical" evidence="1">
    <location>
        <begin position="148"/>
        <end position="166"/>
    </location>
</feature>
<dbReference type="STRING" id="1526.SAMN02910262_00337"/>
<dbReference type="InterPro" id="IPR003675">
    <property type="entry name" value="Rce1/LyrA-like_dom"/>
</dbReference>
<dbReference type="GO" id="GO:0004175">
    <property type="term" value="F:endopeptidase activity"/>
    <property type="evidence" value="ECO:0007669"/>
    <property type="project" value="UniProtKB-ARBA"/>
</dbReference>
<dbReference type="Proteomes" id="UP000199820">
    <property type="component" value="Unassembled WGS sequence"/>
</dbReference>
<accession>A0A1I0E7F3</accession>
<proteinExistence type="predicted"/>
<organism evidence="3 4">
    <name type="scientific">[Clostridium] aminophilum</name>
    <dbReference type="NCBI Taxonomy" id="1526"/>
    <lineage>
        <taxon>Bacteria</taxon>
        <taxon>Bacillati</taxon>
        <taxon>Bacillota</taxon>
        <taxon>Clostridia</taxon>
        <taxon>Lachnospirales</taxon>
        <taxon>Lachnospiraceae</taxon>
    </lineage>
</organism>
<keyword evidence="1" id="KW-1133">Transmembrane helix</keyword>
<dbReference type="OrthoDB" id="9782250at2"/>
<dbReference type="GO" id="GO:0080120">
    <property type="term" value="P:CAAX-box protein maturation"/>
    <property type="evidence" value="ECO:0007669"/>
    <property type="project" value="UniProtKB-ARBA"/>
</dbReference>
<feature type="domain" description="CAAX prenyl protease 2/Lysostaphin resistance protein A-like" evidence="2">
    <location>
        <begin position="118"/>
        <end position="203"/>
    </location>
</feature>
<evidence type="ECO:0000313" key="3">
    <source>
        <dbReference type="EMBL" id="SET41022.1"/>
    </source>
</evidence>
<sequence>MNDRMKYLIRLLWPVVLFEIITEGAEIAGKTVSSAFFGGEDVPRIILTGSAAVLTALILLIRRPKDREKMSPHDMIMCGGGGFSLAEILNQLFAVTGLAALSSGWNARGAALLDAPLAAKILVIVILVPLAEELVFRDRLFRHLRQKMGFGMAALISAAVFGAVHGDPVQGLYAALIGFAAAAAMDFSGNFFGAFICHAMANLAPILLSALGR</sequence>
<protein>
    <submittedName>
        <fullName evidence="3">Membrane protease YdiL, CAAX protease family</fullName>
    </submittedName>
</protein>
<gene>
    <name evidence="3" type="ORF">SAMN04487771_10176</name>
</gene>
<feature type="transmembrane region" description="Helical" evidence="1">
    <location>
        <begin position="45"/>
        <end position="61"/>
    </location>
</feature>
<keyword evidence="4" id="KW-1185">Reference proteome</keyword>
<dbReference type="AlphaFoldDB" id="A0A1I0E7F3"/>
<keyword evidence="1" id="KW-0812">Transmembrane</keyword>
<name>A0A1I0E7F3_9FIRM</name>
<evidence type="ECO:0000259" key="2">
    <source>
        <dbReference type="Pfam" id="PF02517"/>
    </source>
</evidence>
<feature type="transmembrane region" description="Helical" evidence="1">
    <location>
        <begin position="117"/>
        <end position="136"/>
    </location>
</feature>
<dbReference type="RefSeq" id="WP_074649312.1">
    <property type="nucleotide sequence ID" value="NZ_FOIL01000017.1"/>
</dbReference>
<dbReference type="PANTHER" id="PTHR36435:SF1">
    <property type="entry name" value="CAAX AMINO TERMINAL PROTEASE FAMILY PROTEIN"/>
    <property type="match status" value="1"/>
</dbReference>
<dbReference type="InterPro" id="IPR052710">
    <property type="entry name" value="CAAX_protease"/>
</dbReference>
<feature type="transmembrane region" description="Helical" evidence="1">
    <location>
        <begin position="172"/>
        <end position="197"/>
    </location>
</feature>
<reference evidence="3 4" key="1">
    <citation type="submission" date="2016-10" db="EMBL/GenBank/DDBJ databases">
        <authorList>
            <person name="de Groot N.N."/>
        </authorList>
    </citation>
    <scope>NUCLEOTIDE SEQUENCE [LARGE SCALE GENOMIC DNA]</scope>
    <source>
        <strain evidence="3 4">KH1P1</strain>
    </source>
</reference>
<dbReference type="EMBL" id="FOIL01000017">
    <property type="protein sequence ID" value="SET41022.1"/>
    <property type="molecule type" value="Genomic_DNA"/>
</dbReference>
<dbReference type="Pfam" id="PF02517">
    <property type="entry name" value="Rce1-like"/>
    <property type="match status" value="1"/>
</dbReference>